<dbReference type="AlphaFoldDB" id="A0A5U9L004"/>
<dbReference type="PANTHER" id="PTHR35404:SF8">
    <property type="entry name" value="TRANSPOSASE OF TN10"/>
    <property type="match status" value="1"/>
</dbReference>
<name>A0A5U9L004_SALNE</name>
<dbReference type="Pfam" id="PF01609">
    <property type="entry name" value="DDE_Tnp_1"/>
    <property type="match status" value="1"/>
</dbReference>
<protein>
    <submittedName>
        <fullName evidence="2">IS4 family transposase</fullName>
    </submittedName>
</protein>
<dbReference type="InterPro" id="IPR002559">
    <property type="entry name" value="Transposase_11"/>
</dbReference>
<dbReference type="GO" id="GO:0003677">
    <property type="term" value="F:DNA binding"/>
    <property type="evidence" value="ECO:0007669"/>
    <property type="project" value="InterPro"/>
</dbReference>
<sequence length="396" mass="45528">MPARSLCQKFLKNILSPLHRYRQNALIDVTSAVICGASLTLTSIGRHLQGCASVKHNIKRVDRLLGNSLLHKEIPVVFQRITQHITRNMPRVVILIDWSGYHSADFQLLRASLACDGRSLPLMSYVVPSSQLGNPDIHARFLDSLSRCFSPKTEVIIITDAGFQGHWFRKIRSHGWIYICRVLGAQYYKIHEAWEKVTKIMDKASCTPVYLGNGLLGRDKRARHEGHFYLYKSKEKGRKFKRSKDRAARAMMTKKNRQAGKSPWLIFTNTTQFTAKQIMKLYSRRMQIEQNFRDEKNPRWGFGLREGMSQSVERIEVLSLIGALASIIMWLSGYALENKGIHVKYQANTVSTRRVLSFLALVKNVIRHTPGILKTLSLDKPLHKLQQRYSDMIFVY</sequence>
<proteinExistence type="predicted"/>
<dbReference type="GO" id="GO:0006313">
    <property type="term" value="P:DNA transposition"/>
    <property type="evidence" value="ECO:0007669"/>
    <property type="project" value="InterPro"/>
</dbReference>
<organism evidence="2">
    <name type="scientific">Salmonella newport</name>
    <dbReference type="NCBI Taxonomy" id="108619"/>
    <lineage>
        <taxon>Bacteria</taxon>
        <taxon>Pseudomonadati</taxon>
        <taxon>Pseudomonadota</taxon>
        <taxon>Gammaproteobacteria</taxon>
        <taxon>Enterobacterales</taxon>
        <taxon>Enterobacteriaceae</taxon>
        <taxon>Salmonella</taxon>
    </lineage>
</organism>
<evidence type="ECO:0000313" key="2">
    <source>
        <dbReference type="EMBL" id="EBS2696666.1"/>
    </source>
</evidence>
<dbReference type="PANTHER" id="PTHR35404">
    <property type="entry name" value="TRANSPOSASE OF TN10"/>
    <property type="match status" value="1"/>
</dbReference>
<reference evidence="2" key="1">
    <citation type="submission" date="2018-07" db="EMBL/GenBank/DDBJ databases">
        <authorList>
            <person name="Ashton P.M."/>
            <person name="Dallman T."/>
            <person name="Nair S."/>
            <person name="De Pinna E."/>
            <person name="Peters T."/>
            <person name="Grant K."/>
        </authorList>
    </citation>
    <scope>NUCLEOTIDE SEQUENCE [LARGE SCALE GENOMIC DNA]</scope>
    <source>
        <strain evidence="2">436933</strain>
    </source>
</reference>
<feature type="domain" description="Transposase IS4-like" evidence="1">
    <location>
        <begin position="104"/>
        <end position="307"/>
    </location>
</feature>
<dbReference type="InterPro" id="IPR047658">
    <property type="entry name" value="IS4-like_transpos"/>
</dbReference>
<dbReference type="EMBL" id="AAGUYM010000141">
    <property type="protein sequence ID" value="EBS2696666.1"/>
    <property type="molecule type" value="Genomic_DNA"/>
</dbReference>
<evidence type="ECO:0000259" key="1">
    <source>
        <dbReference type="Pfam" id="PF01609"/>
    </source>
</evidence>
<dbReference type="SUPFAM" id="SSF53098">
    <property type="entry name" value="Ribonuclease H-like"/>
    <property type="match status" value="1"/>
</dbReference>
<accession>A0A5U9L004</accession>
<gene>
    <name evidence="2" type="ORF">DRY71_28995</name>
</gene>
<comment type="caution">
    <text evidence="2">The sequence shown here is derived from an EMBL/GenBank/DDBJ whole genome shotgun (WGS) entry which is preliminary data.</text>
</comment>
<dbReference type="NCBIfam" id="NF033591">
    <property type="entry name" value="transpos_IS4_2"/>
    <property type="match status" value="1"/>
</dbReference>
<dbReference type="InterPro" id="IPR012337">
    <property type="entry name" value="RNaseH-like_sf"/>
</dbReference>
<dbReference type="GO" id="GO:0004803">
    <property type="term" value="F:transposase activity"/>
    <property type="evidence" value="ECO:0007669"/>
    <property type="project" value="InterPro"/>
</dbReference>
<dbReference type="Proteomes" id="UP000839726">
    <property type="component" value="Unassembled WGS sequence"/>
</dbReference>